<keyword evidence="1" id="KW-0472">Membrane</keyword>
<keyword evidence="1" id="KW-0812">Transmembrane</keyword>
<dbReference type="Gene3D" id="2.60.40.1630">
    <property type="entry name" value="bacillus anthracis domain"/>
    <property type="match status" value="1"/>
</dbReference>
<keyword evidence="1" id="KW-1133">Transmembrane helix</keyword>
<gene>
    <name evidence="4" type="ORF">ACEU3E_05545</name>
</gene>
<accession>A0ABV4UUW5</accession>
<feature type="transmembrane region" description="Helical" evidence="1">
    <location>
        <begin position="60"/>
        <end position="81"/>
    </location>
</feature>
<protein>
    <submittedName>
        <fullName evidence="4">DUF4179 domain-containing protein</fullName>
    </submittedName>
</protein>
<dbReference type="InterPro" id="IPR025436">
    <property type="entry name" value="DUF4179"/>
</dbReference>
<sequence length="379" mass="41697">MERFNLEKELIKLKKTNSADTVMSSLVRSRLDDTYAALPERPTQRISRPTRTRLRRTTTATAAAVILGAAFFASGLVSPVMADSIKSIPLIGSIFSSIQGDIGLRNAGDLGLAATVNRNVSYEDVKLEVSETVFDGSRAAFLVHVTAPNLKNGKYDNGKKLVKLSNAIQNVFFTVNGKRQGDPGSILKGGGYMGAGEAHPDMLIFEEVLDTSGGGSVPDSFNAEVTIILEGIDHEFKLDVPFRKTTDNIINVHPNAVVTKNEFTFSVTDLQVTPLTTRVNYSIALNNVQSLEQEDEYKKLRRVGIAAFDDQGRKLPELHGDGAYEGNRLNYDRRYASTLGTTKYLILKPFVIKDDFTENVKEDQYIKGLETKIELPASK</sequence>
<comment type="caution">
    <text evidence="4">The sequence shown here is derived from an EMBL/GenBank/DDBJ whole genome shotgun (WGS) entry which is preliminary data.</text>
</comment>
<evidence type="ECO:0000256" key="1">
    <source>
        <dbReference type="SAM" id="Phobius"/>
    </source>
</evidence>
<reference evidence="4 5" key="1">
    <citation type="submission" date="2024-09" db="EMBL/GenBank/DDBJ databases">
        <authorList>
            <person name="Makale K.P.P."/>
            <person name="Makhzoum A."/>
            <person name="Rantong G."/>
            <person name="Rahube T.O."/>
        </authorList>
    </citation>
    <scope>NUCLEOTIDE SEQUENCE [LARGE SCALE GENOMIC DNA]</scope>
    <source>
        <strain evidence="4 5">KM_D13</strain>
    </source>
</reference>
<evidence type="ECO:0000259" key="2">
    <source>
        <dbReference type="Pfam" id="PF13786"/>
    </source>
</evidence>
<evidence type="ECO:0000259" key="3">
    <source>
        <dbReference type="Pfam" id="PF18705"/>
    </source>
</evidence>
<proteinExistence type="predicted"/>
<feature type="domain" description="DUF4179" evidence="2">
    <location>
        <begin position="55"/>
        <end position="142"/>
    </location>
</feature>
<evidence type="ECO:0000313" key="4">
    <source>
        <dbReference type="EMBL" id="MFB0841624.1"/>
    </source>
</evidence>
<keyword evidence="5" id="KW-1185">Reference proteome</keyword>
<feature type="domain" description="DUF5643" evidence="3">
    <location>
        <begin position="251"/>
        <end position="374"/>
    </location>
</feature>
<dbReference type="Pfam" id="PF13786">
    <property type="entry name" value="DUF4179"/>
    <property type="match status" value="1"/>
</dbReference>
<name>A0ABV4UUW5_9BACL</name>
<dbReference type="Proteomes" id="UP001575622">
    <property type="component" value="Unassembled WGS sequence"/>
</dbReference>
<organism evidence="4 5">
    <name type="scientific">Paenibacillus oleatilyticus</name>
    <dbReference type="NCBI Taxonomy" id="2594886"/>
    <lineage>
        <taxon>Bacteria</taxon>
        <taxon>Bacillati</taxon>
        <taxon>Bacillota</taxon>
        <taxon>Bacilli</taxon>
        <taxon>Bacillales</taxon>
        <taxon>Paenibacillaceae</taxon>
        <taxon>Paenibacillus</taxon>
    </lineage>
</organism>
<dbReference type="Pfam" id="PF18705">
    <property type="entry name" value="DUF5643"/>
    <property type="match status" value="1"/>
</dbReference>
<dbReference type="EMBL" id="JBHDLN010000002">
    <property type="protein sequence ID" value="MFB0841624.1"/>
    <property type="molecule type" value="Genomic_DNA"/>
</dbReference>
<dbReference type="RefSeq" id="WP_373949155.1">
    <property type="nucleotide sequence ID" value="NZ_JBHDLN010000002.1"/>
</dbReference>
<dbReference type="InterPro" id="IPR040680">
    <property type="entry name" value="DUF5643"/>
</dbReference>
<evidence type="ECO:0000313" key="5">
    <source>
        <dbReference type="Proteomes" id="UP001575622"/>
    </source>
</evidence>